<dbReference type="Proteomes" id="UP001165584">
    <property type="component" value="Unassembled WGS sequence"/>
</dbReference>
<sequence>MTNWTKKALKARLRADIAFDTAVRPVTAVVATRRLEYFNIVTGVDAGTITPEAGATLFDELSDTLAA</sequence>
<accession>A0ABT2GND0</accession>
<proteinExistence type="predicted"/>
<keyword evidence="2" id="KW-1185">Reference proteome</keyword>
<dbReference type="RefSeq" id="WP_259504349.1">
    <property type="nucleotide sequence ID" value="NZ_JANLCM010000001.1"/>
</dbReference>
<comment type="caution">
    <text evidence="1">The sequence shown here is derived from an EMBL/GenBank/DDBJ whole genome shotgun (WGS) entry which is preliminary data.</text>
</comment>
<reference evidence="1" key="1">
    <citation type="submission" date="2022-08" db="EMBL/GenBank/DDBJ databases">
        <authorList>
            <person name="Deng Y."/>
            <person name="Han X.-F."/>
            <person name="Zhang Y.-Q."/>
        </authorList>
    </citation>
    <scope>NUCLEOTIDE SEQUENCE</scope>
    <source>
        <strain evidence="1">CPCC 205763</strain>
    </source>
</reference>
<dbReference type="EMBL" id="JANLCM010000001">
    <property type="protein sequence ID" value="MCS5716805.1"/>
    <property type="molecule type" value="Genomic_DNA"/>
</dbReference>
<name>A0ABT2GND0_9MICO</name>
<organism evidence="1 2">
    <name type="scientific">Herbiconiux aconitum</name>
    <dbReference type="NCBI Taxonomy" id="2970913"/>
    <lineage>
        <taxon>Bacteria</taxon>
        <taxon>Bacillati</taxon>
        <taxon>Actinomycetota</taxon>
        <taxon>Actinomycetes</taxon>
        <taxon>Micrococcales</taxon>
        <taxon>Microbacteriaceae</taxon>
        <taxon>Herbiconiux</taxon>
    </lineage>
</organism>
<protein>
    <submittedName>
        <fullName evidence="1">Uncharacterized protein</fullName>
    </submittedName>
</protein>
<evidence type="ECO:0000313" key="1">
    <source>
        <dbReference type="EMBL" id="MCS5716805.1"/>
    </source>
</evidence>
<evidence type="ECO:0000313" key="2">
    <source>
        <dbReference type="Proteomes" id="UP001165584"/>
    </source>
</evidence>
<gene>
    <name evidence="1" type="ORF">N1027_01495</name>
</gene>